<name>A0A8H3D9J4_9AGAM</name>
<feature type="domain" description="Ricin B lectin" evidence="1">
    <location>
        <begin position="162"/>
        <end position="224"/>
    </location>
</feature>
<evidence type="ECO:0000313" key="2">
    <source>
        <dbReference type="EMBL" id="CAE6516447.1"/>
    </source>
</evidence>
<dbReference type="Gene3D" id="2.80.10.50">
    <property type="match status" value="2"/>
</dbReference>
<feature type="domain" description="Ricin B lectin" evidence="1">
    <location>
        <begin position="4"/>
        <end position="64"/>
    </location>
</feature>
<dbReference type="CDD" id="cd23422">
    <property type="entry name" value="beta-trefoil_Ricin_MPL_CNL"/>
    <property type="match status" value="1"/>
</dbReference>
<dbReference type="SUPFAM" id="SSF50370">
    <property type="entry name" value="Ricin B-like lectins"/>
    <property type="match status" value="2"/>
</dbReference>
<evidence type="ECO:0000313" key="3">
    <source>
        <dbReference type="Proteomes" id="UP000663853"/>
    </source>
</evidence>
<dbReference type="EMBL" id="CAJMXA010003804">
    <property type="protein sequence ID" value="CAE6516447.1"/>
    <property type="molecule type" value="Genomic_DNA"/>
</dbReference>
<dbReference type="Pfam" id="PF14200">
    <property type="entry name" value="RicinB_lectin_2"/>
    <property type="match status" value="2"/>
</dbReference>
<dbReference type="AlphaFoldDB" id="A0A8H3D9J4"/>
<sequence length="298" mass="33243">MTISPGVYRIRNAKTNTVVDQSGSANKIIAWKQHGGANQQWFFQLSGDGVVFRSVEYGQYVYTTSMHSGGRIFPSNNLTTWNLSQDGNEWAISLPGTNYVIEIEGGSEASGASIRLSDNLGLKHQRWAFEKISDGQPQQLKQPPQQSFQQIQQPPISFLISPGIYFLRSVMSGSLVTLYGGSADEGAEISGCSDSSGNHQKWQLQPTGHGQNMTLRNVHTNTYLWFRSQSFVPSFPVNSSYKPQEYVITAANNGFYVSPAQRPGYALSLLHGSSENRTEISLWHNDQQENQKWHFDRA</sequence>
<organism evidence="2 3">
    <name type="scientific">Rhizoctonia solani</name>
    <dbReference type="NCBI Taxonomy" id="456999"/>
    <lineage>
        <taxon>Eukaryota</taxon>
        <taxon>Fungi</taxon>
        <taxon>Dikarya</taxon>
        <taxon>Basidiomycota</taxon>
        <taxon>Agaricomycotina</taxon>
        <taxon>Agaricomycetes</taxon>
        <taxon>Cantharellales</taxon>
        <taxon>Ceratobasidiaceae</taxon>
        <taxon>Rhizoctonia</taxon>
    </lineage>
</organism>
<evidence type="ECO:0000259" key="1">
    <source>
        <dbReference type="Pfam" id="PF14200"/>
    </source>
</evidence>
<dbReference type="PROSITE" id="PS50231">
    <property type="entry name" value="RICIN_B_LECTIN"/>
    <property type="match status" value="2"/>
</dbReference>
<dbReference type="CDD" id="cd23455">
    <property type="entry name" value="beta-trefoil_Ricin_RSA"/>
    <property type="match status" value="1"/>
</dbReference>
<gene>
    <name evidence="2" type="ORF">RDB_LOCUS137695</name>
</gene>
<dbReference type="InterPro" id="IPR035992">
    <property type="entry name" value="Ricin_B-like_lectins"/>
</dbReference>
<dbReference type="Proteomes" id="UP000663853">
    <property type="component" value="Unassembled WGS sequence"/>
</dbReference>
<comment type="caution">
    <text evidence="2">The sequence shown here is derived from an EMBL/GenBank/DDBJ whole genome shotgun (WGS) entry which is preliminary data.</text>
</comment>
<reference evidence="2" key="1">
    <citation type="submission" date="2021-01" db="EMBL/GenBank/DDBJ databases">
        <authorList>
            <person name="Kaushik A."/>
        </authorList>
    </citation>
    <scope>NUCLEOTIDE SEQUENCE</scope>
    <source>
        <strain evidence="2">AG6-10EEA</strain>
    </source>
</reference>
<dbReference type="InterPro" id="IPR000772">
    <property type="entry name" value="Ricin_B_lectin"/>
</dbReference>
<proteinExistence type="predicted"/>
<protein>
    <recommendedName>
        <fullName evidence="1">Ricin B lectin domain-containing protein</fullName>
    </recommendedName>
</protein>
<accession>A0A8H3D9J4</accession>